<evidence type="ECO:0000313" key="3">
    <source>
        <dbReference type="Proteomes" id="UP000242243"/>
    </source>
</evidence>
<dbReference type="Gene3D" id="1.10.220.80">
    <property type="entry name" value="BH2638-like"/>
    <property type="match status" value="1"/>
</dbReference>
<name>A0A1I5SA53_9BACI</name>
<evidence type="ECO:0000313" key="4">
    <source>
        <dbReference type="Proteomes" id="UP000321547"/>
    </source>
</evidence>
<dbReference type="Proteomes" id="UP000242243">
    <property type="component" value="Unassembled WGS sequence"/>
</dbReference>
<evidence type="ECO:0000313" key="2">
    <source>
        <dbReference type="EMBL" id="SFP67593.1"/>
    </source>
</evidence>
<dbReference type="InterPro" id="IPR023324">
    <property type="entry name" value="BH2638-like_sf"/>
</dbReference>
<keyword evidence="4" id="KW-1185">Reference proteome</keyword>
<dbReference type="OrthoDB" id="1649074at2"/>
<protein>
    <submittedName>
        <fullName evidence="1">UPF0223 protein</fullName>
    </submittedName>
    <submittedName>
        <fullName evidence="2">Uncharacterized protein YktA, UPF0223 family</fullName>
    </submittedName>
</protein>
<dbReference type="NCBIfam" id="NF003353">
    <property type="entry name" value="PRK04387.1"/>
    <property type="match status" value="1"/>
</dbReference>
<dbReference type="Proteomes" id="UP000321547">
    <property type="component" value="Unassembled WGS sequence"/>
</dbReference>
<reference evidence="2 3" key="1">
    <citation type="submission" date="2016-10" db="EMBL/GenBank/DDBJ databases">
        <authorList>
            <person name="de Groot N.N."/>
        </authorList>
    </citation>
    <scope>NUCLEOTIDE SEQUENCE [LARGE SCALE GENOMIC DNA]</scope>
    <source>
        <strain evidence="2 3">DSM 17073</strain>
    </source>
</reference>
<dbReference type="RefSeq" id="WP_089833486.1">
    <property type="nucleotide sequence ID" value="NZ_BJWI01000050.1"/>
</dbReference>
<accession>A0A1I5SA53</accession>
<dbReference type="STRING" id="306540.SAMN05421839_1417"/>
<sequence length="91" mass="10817">MNFQFPIDTDWTTDEIVVVVEFLDLIEKAYHQPVEAKKLMEKYRAFKTVVPSIGEEKRLGRTFEQDTGYSLYQTMKQVKNQPDRKIKMTVR</sequence>
<evidence type="ECO:0000313" key="1">
    <source>
        <dbReference type="EMBL" id="GEM02653.1"/>
    </source>
</evidence>
<organism evidence="2 3">
    <name type="scientific">Halolactibacillus halophilus</name>
    <dbReference type="NCBI Taxonomy" id="306540"/>
    <lineage>
        <taxon>Bacteria</taxon>
        <taxon>Bacillati</taxon>
        <taxon>Bacillota</taxon>
        <taxon>Bacilli</taxon>
        <taxon>Bacillales</taxon>
        <taxon>Bacillaceae</taxon>
        <taxon>Halolactibacillus</taxon>
    </lineage>
</organism>
<dbReference type="Pfam" id="PF05256">
    <property type="entry name" value="UPF0223"/>
    <property type="match status" value="1"/>
</dbReference>
<dbReference type="AlphaFoldDB" id="A0A1I5SA53"/>
<gene>
    <name evidence="1" type="ORF">HHA03_21850</name>
    <name evidence="2" type="ORF">SAMN05421839_1417</name>
</gene>
<dbReference type="SUPFAM" id="SSF158504">
    <property type="entry name" value="BH2638-like"/>
    <property type="match status" value="1"/>
</dbReference>
<proteinExistence type="predicted"/>
<dbReference type="EMBL" id="FOXC01000041">
    <property type="protein sequence ID" value="SFP67593.1"/>
    <property type="molecule type" value="Genomic_DNA"/>
</dbReference>
<dbReference type="PIRSF" id="PIRSF037260">
    <property type="entry name" value="UPF0223"/>
    <property type="match status" value="1"/>
</dbReference>
<reference evidence="1 4" key="2">
    <citation type="submission" date="2019-07" db="EMBL/GenBank/DDBJ databases">
        <title>Whole genome shotgun sequence of Halolactibacillus halophilus NBRC 100868.</title>
        <authorList>
            <person name="Hosoyama A."/>
            <person name="Uohara A."/>
            <person name="Ohji S."/>
            <person name="Ichikawa N."/>
        </authorList>
    </citation>
    <scope>NUCLEOTIDE SEQUENCE [LARGE SCALE GENOMIC DNA]</scope>
    <source>
        <strain evidence="1 4">NBRC 100868</strain>
    </source>
</reference>
<dbReference type="InterPro" id="IPR007920">
    <property type="entry name" value="UPF0223"/>
</dbReference>
<dbReference type="EMBL" id="BJWI01000050">
    <property type="protein sequence ID" value="GEM02653.1"/>
    <property type="molecule type" value="Genomic_DNA"/>
</dbReference>